<accession>A0ACB7P0S3</accession>
<protein>
    <submittedName>
        <fullName evidence="1">General substrate transporter</fullName>
    </submittedName>
</protein>
<organism evidence="1 2">
    <name type="scientific">Chaetomium tenue</name>
    <dbReference type="NCBI Taxonomy" id="1854479"/>
    <lineage>
        <taxon>Eukaryota</taxon>
        <taxon>Fungi</taxon>
        <taxon>Dikarya</taxon>
        <taxon>Ascomycota</taxon>
        <taxon>Pezizomycotina</taxon>
        <taxon>Sordariomycetes</taxon>
        <taxon>Sordariomycetidae</taxon>
        <taxon>Sordariales</taxon>
        <taxon>Chaetomiaceae</taxon>
        <taxon>Chaetomium</taxon>
    </lineage>
</organism>
<proteinExistence type="predicted"/>
<dbReference type="EMBL" id="JAGIZQ010000007">
    <property type="protein sequence ID" value="KAH6617416.1"/>
    <property type="molecule type" value="Genomic_DNA"/>
</dbReference>
<sequence length="510" mass="56355">MGLTKQVWYNWYSGLVAAGCMILLGYDSSVFNSVQASENWKSAMGNPDPYMVGLVNTVYTVGAIVTGWFFAGPTSDYFGRRFGMGLGCLITVVATFLQTFPPAKGSLACFMVGRVFIGVGTAFATTSGPVYIGEVTASEIRGKVMTFWQMFFSVGSFIAYWINFACARNRASLGHWDWKMVVIFQLMMPLIICAQLPFLPESPRWLIAKKNDYEGAKAALMRVRSTEEEVDAEILSIREAIAFENETAPRKREAYLALIKDKAIRKRVILAFIINVGQQLTGQGTLNSYSSTIYQKVFNNVDTINLINALNGTLSIIFTLNATWTVDRFGRKWLFMVGAAGMAICTMLIGVVGLTTPDVNGAKTYGVGIGIATLAFAFAFFFKPSWGAVVWIYTAEIFPMHVRAQGTGMSVQMQGVANTIFQQFFPIFFKNEGLKVFFFFMTTNVLLILFTYFCLPETKNVTLEQMDVLFGDVDHVAKGAGFIDEPTAPLPLGDKPESVALEMAPKKESV</sequence>
<evidence type="ECO:0000313" key="2">
    <source>
        <dbReference type="Proteomes" id="UP000724584"/>
    </source>
</evidence>
<gene>
    <name evidence="1" type="ORF">F5144DRAFT_392141</name>
</gene>
<comment type="caution">
    <text evidence="1">The sequence shown here is derived from an EMBL/GenBank/DDBJ whole genome shotgun (WGS) entry which is preliminary data.</text>
</comment>
<name>A0ACB7P0S3_9PEZI</name>
<evidence type="ECO:0000313" key="1">
    <source>
        <dbReference type="EMBL" id="KAH6617416.1"/>
    </source>
</evidence>
<dbReference type="Proteomes" id="UP000724584">
    <property type="component" value="Unassembled WGS sequence"/>
</dbReference>
<reference evidence="1 2" key="1">
    <citation type="journal article" date="2021" name="Nat. Commun.">
        <title>Genetic determinants of endophytism in the Arabidopsis root mycobiome.</title>
        <authorList>
            <person name="Mesny F."/>
            <person name="Miyauchi S."/>
            <person name="Thiergart T."/>
            <person name="Pickel B."/>
            <person name="Atanasova L."/>
            <person name="Karlsson M."/>
            <person name="Huettel B."/>
            <person name="Barry K.W."/>
            <person name="Haridas S."/>
            <person name="Chen C."/>
            <person name="Bauer D."/>
            <person name="Andreopoulos W."/>
            <person name="Pangilinan J."/>
            <person name="LaButti K."/>
            <person name="Riley R."/>
            <person name="Lipzen A."/>
            <person name="Clum A."/>
            <person name="Drula E."/>
            <person name="Henrissat B."/>
            <person name="Kohler A."/>
            <person name="Grigoriev I.V."/>
            <person name="Martin F.M."/>
            <person name="Hacquard S."/>
        </authorList>
    </citation>
    <scope>NUCLEOTIDE SEQUENCE [LARGE SCALE GENOMIC DNA]</scope>
    <source>
        <strain evidence="1 2">MPI-SDFR-AT-0079</strain>
    </source>
</reference>
<keyword evidence="2" id="KW-1185">Reference proteome</keyword>